<keyword evidence="2" id="KW-0677">Repeat</keyword>
<proteinExistence type="predicted"/>
<dbReference type="SMART" id="SM00364">
    <property type="entry name" value="LRR_BAC"/>
    <property type="match status" value="4"/>
</dbReference>
<dbReference type="GO" id="GO:0005737">
    <property type="term" value="C:cytoplasm"/>
    <property type="evidence" value="ECO:0007669"/>
    <property type="project" value="TreeGrafter"/>
</dbReference>
<organism evidence="3 4">
    <name type="scientific">Schistosoma bovis</name>
    <name type="common">Blood fluke</name>
    <dbReference type="NCBI Taxonomy" id="6184"/>
    <lineage>
        <taxon>Eukaryota</taxon>
        <taxon>Metazoa</taxon>
        <taxon>Spiralia</taxon>
        <taxon>Lophotrochozoa</taxon>
        <taxon>Platyhelminthes</taxon>
        <taxon>Trematoda</taxon>
        <taxon>Digenea</taxon>
        <taxon>Strigeidida</taxon>
        <taxon>Schistosomatoidea</taxon>
        <taxon>Schistosomatidae</taxon>
        <taxon>Schistosoma</taxon>
    </lineage>
</organism>
<dbReference type="Proteomes" id="UP000290809">
    <property type="component" value="Unassembled WGS sequence"/>
</dbReference>
<evidence type="ECO:0000313" key="4">
    <source>
        <dbReference type="Proteomes" id="UP000290809"/>
    </source>
</evidence>
<dbReference type="AlphaFoldDB" id="A0A430Q455"/>
<gene>
    <name evidence="3" type="ORF">DC041_0001176</name>
</gene>
<dbReference type="Gene3D" id="3.80.10.10">
    <property type="entry name" value="Ribonuclease Inhibitor"/>
    <property type="match status" value="2"/>
</dbReference>
<dbReference type="SUPFAM" id="SSF52058">
    <property type="entry name" value="L domain-like"/>
    <property type="match status" value="1"/>
</dbReference>
<evidence type="ECO:0008006" key="5">
    <source>
        <dbReference type="Google" id="ProtNLM"/>
    </source>
</evidence>
<keyword evidence="1" id="KW-0433">Leucine-rich repeat</keyword>
<comment type="caution">
    <text evidence="3">The sequence shown here is derived from an EMBL/GenBank/DDBJ whole genome shotgun (WGS) entry which is preliminary data.</text>
</comment>
<accession>A0A430Q455</accession>
<dbReference type="PANTHER" id="PTHR48051">
    <property type="match status" value="1"/>
</dbReference>
<evidence type="ECO:0000256" key="1">
    <source>
        <dbReference type="ARBA" id="ARBA00022614"/>
    </source>
</evidence>
<dbReference type="EMBL" id="QMKO01002826">
    <property type="protein sequence ID" value="RTG82446.1"/>
    <property type="molecule type" value="Genomic_DNA"/>
</dbReference>
<name>A0A430Q455_SCHBO</name>
<evidence type="ECO:0000256" key="2">
    <source>
        <dbReference type="ARBA" id="ARBA00022737"/>
    </source>
</evidence>
<dbReference type="PRINTS" id="PR00019">
    <property type="entry name" value="LEURICHRPT"/>
</dbReference>
<reference evidence="3 4" key="1">
    <citation type="journal article" date="2019" name="PLoS Pathog.">
        <title>Genome sequence of the bovine parasite Schistosoma bovis Tanzania.</title>
        <authorList>
            <person name="Oey H."/>
            <person name="Zakrzewski M."/>
            <person name="Gobert G."/>
            <person name="Gravermann K."/>
            <person name="Stoye J."/>
            <person name="Jones M."/>
            <person name="Mcmanus D."/>
            <person name="Krause L."/>
        </authorList>
    </citation>
    <scope>NUCLEOTIDE SEQUENCE [LARGE SCALE GENOMIC DNA]</scope>
    <source>
        <strain evidence="3 4">TAN1997</strain>
    </source>
</reference>
<dbReference type="InterPro" id="IPR032675">
    <property type="entry name" value="LRR_dom_sf"/>
</dbReference>
<keyword evidence="4" id="KW-1185">Reference proteome</keyword>
<dbReference type="PANTHER" id="PTHR48051:SF36">
    <property type="entry name" value="CASPASE FAMILY P20 DOMAIN-CONTAINING PROTEIN"/>
    <property type="match status" value="1"/>
</dbReference>
<dbReference type="InterPro" id="IPR001611">
    <property type="entry name" value="Leu-rich_rpt"/>
</dbReference>
<dbReference type="InterPro" id="IPR050216">
    <property type="entry name" value="LRR_domain-containing"/>
</dbReference>
<dbReference type="InterPro" id="IPR003591">
    <property type="entry name" value="Leu-rich_rpt_typical-subtyp"/>
</dbReference>
<dbReference type="STRING" id="6184.A0A430Q455"/>
<sequence>MTNVSLRLYIETDDTEYPGLKRLKLQGKDLENVPAELFMLRELQVLDMSPERQPSLTYKLLELPSDIGYLINLRILILDTNELHSLPSEIGSLTQLEKLSASNNQLKSLPTSMERLKQMKSLHLANNLVIARMCIHDPKNNVHTFAEFPKPILKLTKLEFLDLSSNHLETLPSSITELINLESLLLFDNRLTSLPEDIGELRNIRCLWLGDNRLESLPQSIVELRGLIWSPLLSPSTTVGGNPLKDPPIKLYSLHNRYHRWMTLLKKKFCSSEQFH</sequence>
<dbReference type="Pfam" id="PF00560">
    <property type="entry name" value="LRR_1"/>
    <property type="match status" value="2"/>
</dbReference>
<evidence type="ECO:0000313" key="3">
    <source>
        <dbReference type="EMBL" id="RTG82446.1"/>
    </source>
</evidence>
<dbReference type="SMART" id="SM00369">
    <property type="entry name" value="LRR_TYP"/>
    <property type="match status" value="5"/>
</dbReference>
<protein>
    <recommendedName>
        <fullName evidence="5">Leucine-rich repeat protein SHOC2</fullName>
    </recommendedName>
</protein>
<dbReference type="PROSITE" id="PS51450">
    <property type="entry name" value="LRR"/>
    <property type="match status" value="3"/>
</dbReference>